<protein>
    <submittedName>
        <fullName evidence="1">Uncharacterized protein</fullName>
    </submittedName>
</protein>
<gene>
    <name evidence="1" type="ORF">mRhiFer1_009798</name>
</gene>
<proteinExistence type="predicted"/>
<accession>A0A7J7ZCS6</accession>
<dbReference type="EMBL" id="JACAGC010000004">
    <property type="protein sequence ID" value="KAF6372062.1"/>
    <property type="molecule type" value="Genomic_DNA"/>
</dbReference>
<dbReference type="AlphaFoldDB" id="A0A7J7ZCS6"/>
<name>A0A7J7ZCS6_RHIFE</name>
<evidence type="ECO:0000313" key="2">
    <source>
        <dbReference type="Proteomes" id="UP000585614"/>
    </source>
</evidence>
<organism evidence="1 2">
    <name type="scientific">Rhinolophus ferrumequinum</name>
    <name type="common">Greater horseshoe bat</name>
    <dbReference type="NCBI Taxonomy" id="59479"/>
    <lineage>
        <taxon>Eukaryota</taxon>
        <taxon>Metazoa</taxon>
        <taxon>Chordata</taxon>
        <taxon>Craniata</taxon>
        <taxon>Vertebrata</taxon>
        <taxon>Euteleostomi</taxon>
        <taxon>Mammalia</taxon>
        <taxon>Eutheria</taxon>
        <taxon>Laurasiatheria</taxon>
        <taxon>Chiroptera</taxon>
        <taxon>Yinpterochiroptera</taxon>
        <taxon>Rhinolophoidea</taxon>
        <taxon>Rhinolophidae</taxon>
        <taxon>Rhinolophinae</taxon>
        <taxon>Rhinolophus</taxon>
    </lineage>
</organism>
<dbReference type="Proteomes" id="UP000585614">
    <property type="component" value="Unassembled WGS sequence"/>
</dbReference>
<comment type="caution">
    <text evidence="1">The sequence shown here is derived from an EMBL/GenBank/DDBJ whole genome shotgun (WGS) entry which is preliminary data.</text>
</comment>
<reference evidence="1 2" key="1">
    <citation type="journal article" date="2020" name="Nature">
        <title>Six reference-quality genomes reveal evolution of bat adaptations.</title>
        <authorList>
            <person name="Jebb D."/>
            <person name="Huang Z."/>
            <person name="Pippel M."/>
            <person name="Hughes G.M."/>
            <person name="Lavrichenko K."/>
            <person name="Devanna P."/>
            <person name="Winkler S."/>
            <person name="Jermiin L.S."/>
            <person name="Skirmuntt E.C."/>
            <person name="Katzourakis A."/>
            <person name="Burkitt-Gray L."/>
            <person name="Ray D.A."/>
            <person name="Sullivan K.A.M."/>
            <person name="Roscito J.G."/>
            <person name="Kirilenko B.M."/>
            <person name="Davalos L.M."/>
            <person name="Corthals A.P."/>
            <person name="Power M.L."/>
            <person name="Jones G."/>
            <person name="Ransome R.D."/>
            <person name="Dechmann D.K.N."/>
            <person name="Locatelli A.G."/>
            <person name="Puechmaille S.J."/>
            <person name="Fedrigo O."/>
            <person name="Jarvis E.D."/>
            <person name="Hiller M."/>
            <person name="Vernes S.C."/>
            <person name="Myers E.W."/>
            <person name="Teeling E.C."/>
        </authorList>
    </citation>
    <scope>NUCLEOTIDE SEQUENCE [LARGE SCALE GENOMIC DNA]</scope>
    <source>
        <strain evidence="1">MRhiFer1</strain>
        <tissue evidence="1">Lung</tissue>
    </source>
</reference>
<evidence type="ECO:0000313" key="1">
    <source>
        <dbReference type="EMBL" id="KAF6372062.1"/>
    </source>
</evidence>
<sequence length="138" mass="16039">MAQMLCFKDGATCFRECLCQSHVQVGRHEKYILSRIKIWNNFAQLALPYTQCHRPSCSSPNTKHVFQKLLTSNPGMSPVYYYQACDWFHFSIKTCLSKRRGTVHLFHACNKLCKKFSPYRFAALQNCEWAYVASESLP</sequence>